<comment type="caution">
    <text evidence="1">The sequence shown here is derived from an EMBL/GenBank/DDBJ whole genome shotgun (WGS) entry which is preliminary data.</text>
</comment>
<reference evidence="1 2" key="1">
    <citation type="submission" date="2016-09" db="EMBL/GenBank/DDBJ databases">
        <title>Metabolic pathway, cell adaptation mechanisms and a novel monoxygenase revealed through proteogenomic-transcription analysis of a Sphingomonas haloaromaticamans strain degrading the fungicide ortho-phenylphenol.</title>
        <authorList>
            <person name="Perruchon C."/>
            <person name="Papadopoulou E.S."/>
            <person name="Rousidou C."/>
            <person name="Vasileiadis S."/>
            <person name="Tanou G."/>
            <person name="Amoutzias G."/>
            <person name="Molassiotis A."/>
            <person name="Karpouzas D.G."/>
        </authorList>
    </citation>
    <scope>NUCLEOTIDE SEQUENCE [LARGE SCALE GENOMIC DNA]</scope>
    <source>
        <strain evidence="1 2">P3</strain>
    </source>
</reference>
<dbReference type="InterPro" id="IPR036890">
    <property type="entry name" value="HATPase_C_sf"/>
</dbReference>
<protein>
    <submittedName>
        <fullName evidence="1">Uncharacterized protein</fullName>
    </submittedName>
</protein>
<dbReference type="AlphaFoldDB" id="A0A1S1HJK1"/>
<sequence>MQDSNCVFALETAACLWEAVLSLRDHPVTNPADIERALLIRESFKAIGTAALRMTVIGWTDAVDAAWAKVADDYTMSFDWDFVPDWIIRHVDWSDPCHPIIRQQVGHSSDDAGGVGGEKAGDGCDEDVAANPEAFMTFPATIKTTVGQSLITRIGRFFNGSVSDCLTETIQNSRRAGATRIDIARIEKNDRQVLRIRDDGRGIAEPAKFLTLGDSGWSEDIARSEDPAGMGVFSLAGRHVTVRSHAAELGAAWQVTITPDAWESGKLLDLIPSSLDQGTEIEIDLPESWASALEQAVKDVARFCPVPIWFGDHRQPQKSFLREAKRIEEWKGCRIGIFVDDYHLNREKVRINFHGLTVPCRLPHIHDADGGRSWYAMVDIVDAPQLQLVLPARKEMVQNAALDALRDACEAAIFRTIAREGHHRLSHAHWLRAMALGVTLPEAAPWLNAWTPRTAETDSVLLGDRVAGEPMILMQTDQPHIEQCVGRAIASGRPLGATPVHPVDDFAGYGWYDALPRALGYSFRIERGEGDVFDYAADTQLPPNLVSGRVDAIALELAVQETGFSDAPAEVIALPADLLIVPGDCWTDLEEVIILLGTDCTITPGGLASLLERACFYHDEDSDADSYHTQQASFEMQARFAANVLLLGEDAAIIERVREAMREHVSWLIPKDRAIAVRAVNYKVDAAFADKDMAAAITTA</sequence>
<dbReference type="Proteomes" id="UP000179467">
    <property type="component" value="Unassembled WGS sequence"/>
</dbReference>
<proteinExistence type="predicted"/>
<dbReference type="Gene3D" id="3.30.565.10">
    <property type="entry name" value="Histidine kinase-like ATPase, C-terminal domain"/>
    <property type="match status" value="1"/>
</dbReference>
<evidence type="ECO:0000313" key="1">
    <source>
        <dbReference type="EMBL" id="OHT21606.1"/>
    </source>
</evidence>
<name>A0A1S1HJK1_9SPHN</name>
<keyword evidence="2" id="KW-1185">Reference proteome</keyword>
<dbReference type="RefSeq" id="WP_254684488.1">
    <property type="nucleotide sequence ID" value="NZ_MIPT01000001.1"/>
</dbReference>
<organism evidence="1 2">
    <name type="scientific">Edaphosphingomonas haloaromaticamans</name>
    <dbReference type="NCBI Taxonomy" id="653954"/>
    <lineage>
        <taxon>Bacteria</taxon>
        <taxon>Pseudomonadati</taxon>
        <taxon>Pseudomonadota</taxon>
        <taxon>Alphaproteobacteria</taxon>
        <taxon>Sphingomonadales</taxon>
        <taxon>Rhizorhabdaceae</taxon>
        <taxon>Edaphosphingomonas</taxon>
    </lineage>
</organism>
<accession>A0A1S1HJK1</accession>
<dbReference type="EMBL" id="MIPT01000001">
    <property type="protein sequence ID" value="OHT21606.1"/>
    <property type="molecule type" value="Genomic_DNA"/>
</dbReference>
<gene>
    <name evidence="1" type="ORF">BHE75_03617</name>
</gene>
<evidence type="ECO:0000313" key="2">
    <source>
        <dbReference type="Proteomes" id="UP000179467"/>
    </source>
</evidence>
<dbReference type="SUPFAM" id="SSF55874">
    <property type="entry name" value="ATPase domain of HSP90 chaperone/DNA topoisomerase II/histidine kinase"/>
    <property type="match status" value="1"/>
</dbReference>